<keyword evidence="8" id="KW-0269">Exonuclease</keyword>
<dbReference type="SUPFAM" id="SSF53098">
    <property type="entry name" value="Ribonuclease H-like"/>
    <property type="match status" value="1"/>
</dbReference>
<evidence type="ECO:0000313" key="14">
    <source>
        <dbReference type="EMBL" id="KNE02452.1"/>
    </source>
</evidence>
<dbReference type="InterPro" id="IPR047021">
    <property type="entry name" value="REXO1/3/4-like"/>
</dbReference>
<evidence type="ECO:0000256" key="8">
    <source>
        <dbReference type="ARBA" id="ARBA00022839"/>
    </source>
</evidence>
<dbReference type="EMBL" id="LGST01000003">
    <property type="protein sequence ID" value="KNE02452.1"/>
    <property type="molecule type" value="Genomic_DNA"/>
</dbReference>
<feature type="region of interest" description="Disordered" evidence="12">
    <location>
        <begin position="40"/>
        <end position="59"/>
    </location>
</feature>
<feature type="region of interest" description="Disordered" evidence="12">
    <location>
        <begin position="519"/>
        <end position="552"/>
    </location>
</feature>
<evidence type="ECO:0000259" key="13">
    <source>
        <dbReference type="SMART" id="SM00479"/>
    </source>
</evidence>
<dbReference type="VEuPathDB" id="FungiDB:B9J08_002033"/>
<proteinExistence type="inferred from homology"/>
<dbReference type="FunFam" id="3.30.420.10:FF:000031">
    <property type="entry name" value="RNA exonuclease 1"/>
    <property type="match status" value="1"/>
</dbReference>
<keyword evidence="6" id="KW-0540">Nuclease</keyword>
<gene>
    <name evidence="14" type="ORF">QG37_00255</name>
</gene>
<evidence type="ECO:0000256" key="9">
    <source>
        <dbReference type="ARBA" id="ARBA00023242"/>
    </source>
</evidence>
<evidence type="ECO:0000256" key="6">
    <source>
        <dbReference type="ARBA" id="ARBA00022722"/>
    </source>
</evidence>
<feature type="compositionally biased region" description="Polar residues" evidence="12">
    <location>
        <begin position="525"/>
        <end position="535"/>
    </location>
</feature>
<dbReference type="InterPro" id="IPR034922">
    <property type="entry name" value="REX1-like_exo"/>
</dbReference>
<dbReference type="GO" id="GO:0003676">
    <property type="term" value="F:nucleic acid binding"/>
    <property type="evidence" value="ECO:0007669"/>
    <property type="project" value="InterPro"/>
</dbReference>
<keyword evidence="7" id="KW-0378">Hydrolase</keyword>
<keyword evidence="4" id="KW-0963">Cytoplasm</keyword>
<dbReference type="SMART" id="SM00479">
    <property type="entry name" value="EXOIII"/>
    <property type="match status" value="1"/>
</dbReference>
<evidence type="ECO:0000256" key="4">
    <source>
        <dbReference type="ARBA" id="ARBA00022490"/>
    </source>
</evidence>
<feature type="domain" description="Exonuclease" evidence="13">
    <location>
        <begin position="357"/>
        <end position="514"/>
    </location>
</feature>
<comment type="subcellular location">
    <subcellularLocation>
        <location evidence="2">Cytoplasm</location>
    </subcellularLocation>
    <subcellularLocation>
        <location evidence="1">Nucleus</location>
    </subcellularLocation>
</comment>
<dbReference type="InterPro" id="IPR012337">
    <property type="entry name" value="RNaseH-like_sf"/>
</dbReference>
<dbReference type="GO" id="GO:0004527">
    <property type="term" value="F:exonuclease activity"/>
    <property type="evidence" value="ECO:0007669"/>
    <property type="project" value="UniProtKB-KW"/>
</dbReference>
<comment type="caution">
    <text evidence="14">The sequence shown here is derived from an EMBL/GenBank/DDBJ whole genome shotgun (WGS) entry which is preliminary data.</text>
</comment>
<dbReference type="InterPro" id="IPR013520">
    <property type="entry name" value="Ribonucl_H"/>
</dbReference>
<feature type="compositionally biased region" description="Basic and acidic residues" evidence="12">
    <location>
        <begin position="40"/>
        <end position="52"/>
    </location>
</feature>
<dbReference type="GO" id="GO:0005634">
    <property type="term" value="C:nucleus"/>
    <property type="evidence" value="ECO:0007669"/>
    <property type="project" value="UniProtKB-SubCell"/>
</dbReference>
<evidence type="ECO:0000256" key="12">
    <source>
        <dbReference type="SAM" id="MobiDB-lite"/>
    </source>
</evidence>
<dbReference type="AlphaFoldDB" id="A0A0L0P7W1"/>
<dbReference type="CDD" id="cd06145">
    <property type="entry name" value="REX1_like"/>
    <property type="match status" value="1"/>
</dbReference>
<keyword evidence="5" id="KW-0698">rRNA processing</keyword>
<dbReference type="VEuPathDB" id="FungiDB:CJI96_0002707"/>
<dbReference type="InterPro" id="IPR036397">
    <property type="entry name" value="RNaseH_sf"/>
</dbReference>
<protein>
    <recommendedName>
        <fullName evidence="11">RNA exonuclease 3</fullName>
    </recommendedName>
</protein>
<dbReference type="PANTHER" id="PTHR12801">
    <property type="entry name" value="RNA EXONUCLEASE REXO1 / RECO3 FAMILY MEMBER-RELATED"/>
    <property type="match status" value="1"/>
</dbReference>
<dbReference type="GO" id="GO:0006364">
    <property type="term" value="P:rRNA processing"/>
    <property type="evidence" value="ECO:0007669"/>
    <property type="project" value="UniProtKB-KW"/>
</dbReference>
<dbReference type="PANTHER" id="PTHR12801:SF118">
    <property type="entry name" value="RNA EXONUCLEASE 3"/>
    <property type="match status" value="1"/>
</dbReference>
<comment type="function">
    <text evidence="10">3' to 5' exoribonuclease required for proper 3' end maturation of MRP RNA and of the U5L snRNA.</text>
</comment>
<dbReference type="Proteomes" id="UP000037122">
    <property type="component" value="Unassembled WGS sequence"/>
</dbReference>
<dbReference type="GO" id="GO:0005737">
    <property type="term" value="C:cytoplasm"/>
    <property type="evidence" value="ECO:0007669"/>
    <property type="project" value="UniProtKB-SubCell"/>
</dbReference>
<dbReference type="GO" id="GO:0010629">
    <property type="term" value="P:negative regulation of gene expression"/>
    <property type="evidence" value="ECO:0007669"/>
    <property type="project" value="UniProtKB-ARBA"/>
</dbReference>
<dbReference type="VEuPathDB" id="FungiDB:CJJ09_003120"/>
<dbReference type="Gene3D" id="3.30.420.10">
    <property type="entry name" value="Ribonuclease H-like superfamily/Ribonuclease H"/>
    <property type="match status" value="1"/>
</dbReference>
<organism evidence="14 15">
    <name type="scientific">Candidozyma auris</name>
    <name type="common">Yeast</name>
    <name type="synonym">Candida auris</name>
    <dbReference type="NCBI Taxonomy" id="498019"/>
    <lineage>
        <taxon>Eukaryota</taxon>
        <taxon>Fungi</taxon>
        <taxon>Dikarya</taxon>
        <taxon>Ascomycota</taxon>
        <taxon>Saccharomycotina</taxon>
        <taxon>Pichiomycetes</taxon>
        <taxon>Metschnikowiaceae</taxon>
        <taxon>Candidozyma</taxon>
    </lineage>
</organism>
<accession>A0A0L0P7W1</accession>
<name>A0A0L0P7W1_CANAR</name>
<dbReference type="VEuPathDB" id="FungiDB:QG37_00255"/>
<evidence type="ECO:0000256" key="1">
    <source>
        <dbReference type="ARBA" id="ARBA00004123"/>
    </source>
</evidence>
<evidence type="ECO:0000256" key="2">
    <source>
        <dbReference type="ARBA" id="ARBA00004496"/>
    </source>
</evidence>
<keyword evidence="9" id="KW-0539">Nucleus</keyword>
<evidence type="ECO:0000256" key="7">
    <source>
        <dbReference type="ARBA" id="ARBA00022801"/>
    </source>
</evidence>
<evidence type="ECO:0000313" key="15">
    <source>
        <dbReference type="Proteomes" id="UP000037122"/>
    </source>
</evidence>
<evidence type="ECO:0000256" key="5">
    <source>
        <dbReference type="ARBA" id="ARBA00022552"/>
    </source>
</evidence>
<dbReference type="VEuPathDB" id="FungiDB:CJJ07_002144"/>
<evidence type="ECO:0000256" key="10">
    <source>
        <dbReference type="ARBA" id="ARBA00037201"/>
    </source>
</evidence>
<reference evidence="15" key="1">
    <citation type="journal article" date="2015" name="BMC Genomics">
        <title>Draft genome of a commonly misdiagnosed multidrug resistant pathogen Candida auris.</title>
        <authorList>
            <person name="Chatterjee S."/>
            <person name="Alampalli S.V."/>
            <person name="Nageshan R.K."/>
            <person name="Chettiar S.T."/>
            <person name="Joshi S."/>
            <person name="Tatu U.S."/>
        </authorList>
    </citation>
    <scope>NUCLEOTIDE SEQUENCE [LARGE SCALE GENOMIC DNA]</scope>
    <source>
        <strain evidence="15">6684</strain>
    </source>
</reference>
<evidence type="ECO:0000256" key="3">
    <source>
        <dbReference type="ARBA" id="ARBA00006357"/>
    </source>
</evidence>
<comment type="similarity">
    <text evidence="3">Belongs to the REXO1/REXO3 family.</text>
</comment>
<evidence type="ECO:0000256" key="11">
    <source>
        <dbReference type="ARBA" id="ARBA00039985"/>
    </source>
</evidence>
<dbReference type="VEuPathDB" id="FungiDB:CJI97_002224"/>
<sequence length="552" mass="62556">MFRYQPNEFETIECPDLERYGVCTVVNCIFKHEVKRKGESQETEIPVKRAKTEAPNPEEVEKKQDLSFIITRALTTGVTIPRAERLETAKKIAEYLVKHKLSETPNRTAVDKEYGLATLSKSADEYRRKVKSFLGEKDKATTDPRYIMPRTVNPAPETLPQRKKFIELMVKAVMTNQRHIETPKAFCIDEEFKIACNNPGKASYTHAIKKKIYEISHPEKVKPAKEVGFSKAELLGELRRNVIGCETLEKYGFIMSIPKNIEDFKQDRVCQRCKQAFKLDEVLKIVDCRYHLGKPIKNDHNERIYLCCGGALGATDTEPCGKWNRHVFYWDGPEEMHKALPFVKTKDVWGTKKGSLEAVGIDCEMGYTDRGFELLRITAIDFFTGEEAFDILVKPKGTVIDLNTRWSGVAEIRPDAVTFEDAIALLGEVIDSKTILVGHGLENDMNAMRLIHNKIVDTAILYPRNKTSPTFRYALKNLAFKYLGRNIQAGQHDSGEDSIAAIDITKYFLTKDLERRAEEEKAHSGSVSASSTQTGGAVFRRRPSTQNGSQLS</sequence>